<dbReference type="InterPro" id="IPR050177">
    <property type="entry name" value="Lipid_A_modif_metabolic_enz"/>
</dbReference>
<dbReference type="OrthoDB" id="10058185at2759"/>
<dbReference type="GO" id="GO:0016616">
    <property type="term" value="F:oxidoreductase activity, acting on the CH-OH group of donors, NAD or NADP as acceptor"/>
    <property type="evidence" value="ECO:0007669"/>
    <property type="project" value="InterPro"/>
</dbReference>
<dbReference type="GeneID" id="25264259"/>
<name>A0A066W1C6_TILAU</name>
<dbReference type="OMA" id="EAERWCV"/>
<dbReference type="InParanoid" id="A0A066W1C6"/>
<dbReference type="GO" id="GO:0006694">
    <property type="term" value="P:steroid biosynthetic process"/>
    <property type="evidence" value="ECO:0007669"/>
    <property type="project" value="InterPro"/>
</dbReference>
<dbReference type="RefSeq" id="XP_013243883.1">
    <property type="nucleotide sequence ID" value="XM_013388429.1"/>
</dbReference>
<protein>
    <submittedName>
        <fullName evidence="5">NAD(P)-binding protein</fullName>
    </submittedName>
</protein>
<evidence type="ECO:0000256" key="1">
    <source>
        <dbReference type="ARBA" id="ARBA00009219"/>
    </source>
</evidence>
<dbReference type="EMBL" id="JMSN01000029">
    <property type="protein sequence ID" value="KDN47546.1"/>
    <property type="molecule type" value="Genomic_DNA"/>
</dbReference>
<dbReference type="InterPro" id="IPR002225">
    <property type="entry name" value="3Beta_OHSteriod_DH/Estase"/>
</dbReference>
<keyword evidence="2" id="KW-0560">Oxidoreductase</keyword>
<dbReference type="Gene3D" id="3.40.50.720">
    <property type="entry name" value="NAD(P)-binding Rossmann-like Domain"/>
    <property type="match status" value="2"/>
</dbReference>
<comment type="caution">
    <text evidence="5">The sequence shown here is derived from an EMBL/GenBank/DDBJ whole genome shotgun (WGS) entry which is preliminary data.</text>
</comment>
<evidence type="ECO:0000259" key="4">
    <source>
        <dbReference type="Pfam" id="PF01073"/>
    </source>
</evidence>
<dbReference type="PANTHER" id="PTHR43245">
    <property type="entry name" value="BIFUNCTIONAL POLYMYXIN RESISTANCE PROTEIN ARNA"/>
    <property type="match status" value="1"/>
</dbReference>
<comment type="similarity">
    <text evidence="1">Belongs to the 3-beta-HSD family.</text>
</comment>
<dbReference type="AlphaFoldDB" id="A0A066W1C6"/>
<evidence type="ECO:0000313" key="6">
    <source>
        <dbReference type="Proteomes" id="UP000027361"/>
    </source>
</evidence>
<gene>
    <name evidence="5" type="ORF">K437DRAFT_255824</name>
</gene>
<sequence length="473" mass="52039">MANAPPTHEAHFVIGGNGFLGSSIVRLLQARGEPSVHIFDLSQPLVPVEKVSYHVGDITKLDSLKRALSDASNQNVSSTVSAAKGRGEVVIYHTASPVAGLAKELYEKVNVQGTENVIKAGKELGIRKLIFTSSAGVLFTGQDLINVDERLPYPEVPLDAYNDTKARAEDAVLKANDSESSTGLRTVALRPAGIFGVNDRQALPGFFQVLATGRANMQIGDNENLFDWTYVDNVAHAHLLAADKLGEEIRQGKAASYASERLGYEHLSEKIMAPEEAKRYRSVPTSESRPSPPGATDYAASLPSTLVISEENPLNERPLLRNKFDPFFHHVNPEITSVNNPLPESTETNLACEHLEVSGQAFFITNGQPIPFWDFPRALWAAVGTVVPKEKTWKLSKGVGLFLASAAEWGCWVMGKQPLFTKYKVTYTACARYYNIEKARRLLGYEPIVGLEEGIRRSVQWWKESHPELVQKS</sequence>
<evidence type="ECO:0000256" key="2">
    <source>
        <dbReference type="ARBA" id="ARBA00023002"/>
    </source>
</evidence>
<evidence type="ECO:0000313" key="5">
    <source>
        <dbReference type="EMBL" id="KDN47546.1"/>
    </source>
</evidence>
<evidence type="ECO:0000256" key="3">
    <source>
        <dbReference type="SAM" id="MobiDB-lite"/>
    </source>
</evidence>
<keyword evidence="6" id="KW-1185">Reference proteome</keyword>
<dbReference type="STRING" id="1037660.A0A066W1C6"/>
<proteinExistence type="inferred from homology"/>
<dbReference type="Proteomes" id="UP000027361">
    <property type="component" value="Unassembled WGS sequence"/>
</dbReference>
<feature type="region of interest" description="Disordered" evidence="3">
    <location>
        <begin position="275"/>
        <end position="296"/>
    </location>
</feature>
<dbReference type="PANTHER" id="PTHR43245:SF51">
    <property type="entry name" value="SHORT CHAIN DEHYDROGENASE_REDUCTASE FAMILY 42E, MEMBER 2"/>
    <property type="match status" value="1"/>
</dbReference>
<dbReference type="InterPro" id="IPR036291">
    <property type="entry name" value="NAD(P)-bd_dom_sf"/>
</dbReference>
<accession>A0A066W1C6</accession>
<dbReference type="HOGENOM" id="CLU_007383_6_8_1"/>
<reference evidence="5 6" key="1">
    <citation type="submission" date="2014-05" db="EMBL/GenBank/DDBJ databases">
        <title>Draft genome sequence of a rare smut relative, Tilletiaria anomala UBC 951.</title>
        <authorList>
            <consortium name="DOE Joint Genome Institute"/>
            <person name="Toome M."/>
            <person name="Kuo A."/>
            <person name="Henrissat B."/>
            <person name="Lipzen A."/>
            <person name="Tritt A."/>
            <person name="Yoshinaga Y."/>
            <person name="Zane M."/>
            <person name="Barry K."/>
            <person name="Grigoriev I.V."/>
            <person name="Spatafora J.W."/>
            <person name="Aimea M.C."/>
        </authorList>
    </citation>
    <scope>NUCLEOTIDE SEQUENCE [LARGE SCALE GENOMIC DNA]</scope>
    <source>
        <strain evidence="5 6">UBC 951</strain>
    </source>
</reference>
<dbReference type="FunCoup" id="A0A066W1C6">
    <property type="interactions" value="111"/>
</dbReference>
<feature type="domain" description="3-beta hydroxysteroid dehydrogenase/isomerase" evidence="4">
    <location>
        <begin position="13"/>
        <end position="252"/>
    </location>
</feature>
<dbReference type="SUPFAM" id="SSF51735">
    <property type="entry name" value="NAD(P)-binding Rossmann-fold domains"/>
    <property type="match status" value="2"/>
</dbReference>
<organism evidence="5 6">
    <name type="scientific">Tilletiaria anomala (strain ATCC 24038 / CBS 436.72 / UBC 951)</name>
    <dbReference type="NCBI Taxonomy" id="1037660"/>
    <lineage>
        <taxon>Eukaryota</taxon>
        <taxon>Fungi</taxon>
        <taxon>Dikarya</taxon>
        <taxon>Basidiomycota</taxon>
        <taxon>Ustilaginomycotina</taxon>
        <taxon>Exobasidiomycetes</taxon>
        <taxon>Georgefischeriales</taxon>
        <taxon>Tilletiariaceae</taxon>
        <taxon>Tilletiaria</taxon>
    </lineage>
</organism>
<dbReference type="Pfam" id="PF01073">
    <property type="entry name" value="3Beta_HSD"/>
    <property type="match status" value="1"/>
</dbReference>